<evidence type="ECO:0000256" key="3">
    <source>
        <dbReference type="ARBA" id="ARBA00022723"/>
    </source>
</evidence>
<organism evidence="10 11">
    <name type="scientific">Selenihalanaerobacter shriftii</name>
    <dbReference type="NCBI Taxonomy" id="142842"/>
    <lineage>
        <taxon>Bacteria</taxon>
        <taxon>Bacillati</taxon>
        <taxon>Bacillota</taxon>
        <taxon>Clostridia</taxon>
        <taxon>Halanaerobiales</taxon>
        <taxon>Halobacteroidaceae</taxon>
        <taxon>Selenihalanaerobacter</taxon>
    </lineage>
</organism>
<dbReference type="Pfam" id="PF10531">
    <property type="entry name" value="SLBB"/>
    <property type="match status" value="1"/>
</dbReference>
<dbReference type="HAMAP" id="MF_00461">
    <property type="entry name" value="RsxC_RnfC"/>
    <property type="match status" value="1"/>
</dbReference>
<feature type="binding site" evidence="8">
    <location>
        <position position="416"/>
    </location>
    <ligand>
        <name>[4Fe-4S] cluster</name>
        <dbReference type="ChEBI" id="CHEBI:49883"/>
        <label>1</label>
    </ligand>
</feature>
<evidence type="ECO:0000259" key="9">
    <source>
        <dbReference type="PROSITE" id="PS51379"/>
    </source>
</evidence>
<keyword evidence="11" id="KW-1185">Reference proteome</keyword>
<dbReference type="InterPro" id="IPR011538">
    <property type="entry name" value="Nuo51_FMN-bd"/>
</dbReference>
<feature type="binding site" evidence="8">
    <location>
        <position position="367"/>
    </location>
    <ligand>
        <name>[4Fe-4S] cluster</name>
        <dbReference type="ChEBI" id="CHEBI:49883"/>
        <label>1</label>
    </ligand>
</feature>
<feature type="domain" description="4Fe-4S ferredoxin-type" evidence="9">
    <location>
        <begin position="394"/>
        <end position="426"/>
    </location>
</feature>
<gene>
    <name evidence="8" type="primary">rnfC</name>
    <name evidence="10" type="ORF">SAMN02745118_01495</name>
</gene>
<keyword evidence="3 8" id="KW-0479">Metal-binding</keyword>
<dbReference type="Gene3D" id="3.10.20.600">
    <property type="match status" value="1"/>
</dbReference>
<dbReference type="Pfam" id="PF13237">
    <property type="entry name" value="Fer4_10"/>
    <property type="match status" value="1"/>
</dbReference>
<evidence type="ECO:0000256" key="1">
    <source>
        <dbReference type="ARBA" id="ARBA00022448"/>
    </source>
</evidence>
<evidence type="ECO:0000313" key="10">
    <source>
        <dbReference type="EMBL" id="SJZ67313.1"/>
    </source>
</evidence>
<comment type="function">
    <text evidence="8">Part of a membrane-bound complex that couples electron transfer with translocation of ions across the membrane.</text>
</comment>
<evidence type="ECO:0000256" key="7">
    <source>
        <dbReference type="ARBA" id="ARBA00023014"/>
    </source>
</evidence>
<evidence type="ECO:0000256" key="6">
    <source>
        <dbReference type="ARBA" id="ARBA00023004"/>
    </source>
</evidence>
<reference evidence="11" key="1">
    <citation type="submission" date="2017-02" db="EMBL/GenBank/DDBJ databases">
        <authorList>
            <person name="Varghese N."/>
            <person name="Submissions S."/>
        </authorList>
    </citation>
    <scope>NUCLEOTIDE SEQUENCE [LARGE SCALE GENOMIC DNA]</scope>
    <source>
        <strain evidence="11">ATCC BAA-73</strain>
    </source>
</reference>
<dbReference type="EMBL" id="FUWM01000011">
    <property type="protein sequence ID" value="SJZ67313.1"/>
    <property type="molecule type" value="Genomic_DNA"/>
</dbReference>
<dbReference type="InterPro" id="IPR037225">
    <property type="entry name" value="Nuo51_FMN-bd_sf"/>
</dbReference>
<dbReference type="NCBIfam" id="NF003454">
    <property type="entry name" value="PRK05035.1"/>
    <property type="match status" value="1"/>
</dbReference>
<dbReference type="OrthoDB" id="9767754at2"/>
<keyword evidence="8" id="KW-1003">Cell membrane</keyword>
<dbReference type="Gene3D" id="3.30.70.20">
    <property type="match status" value="1"/>
</dbReference>
<comment type="subcellular location">
    <subcellularLocation>
        <location evidence="8">Cell membrane</location>
        <topology evidence="8">Peripheral membrane protein</topology>
    </subcellularLocation>
</comment>
<dbReference type="Pfam" id="PF01512">
    <property type="entry name" value="Complex1_51K"/>
    <property type="match status" value="1"/>
</dbReference>
<evidence type="ECO:0000256" key="4">
    <source>
        <dbReference type="ARBA" id="ARBA00022737"/>
    </source>
</evidence>
<dbReference type="InterPro" id="IPR017896">
    <property type="entry name" value="4Fe4S_Fe-S-bd"/>
</dbReference>
<dbReference type="AlphaFoldDB" id="A0A1T4MK39"/>
<keyword evidence="8" id="KW-1278">Translocase</keyword>
<dbReference type="SUPFAM" id="SSF142019">
    <property type="entry name" value="Nqo1 FMN-binding domain-like"/>
    <property type="match status" value="1"/>
</dbReference>
<dbReference type="GO" id="GO:0022900">
    <property type="term" value="P:electron transport chain"/>
    <property type="evidence" value="ECO:0007669"/>
    <property type="project" value="UniProtKB-UniRule"/>
</dbReference>
<dbReference type="PANTHER" id="PTHR43034:SF2">
    <property type="entry name" value="ION-TRANSLOCATING OXIDOREDUCTASE COMPLEX SUBUNIT C"/>
    <property type="match status" value="1"/>
</dbReference>
<dbReference type="GO" id="GO:0009055">
    <property type="term" value="F:electron transfer activity"/>
    <property type="evidence" value="ECO:0007669"/>
    <property type="project" value="InterPro"/>
</dbReference>
<feature type="binding site" evidence="8">
    <location>
        <position position="373"/>
    </location>
    <ligand>
        <name>[4Fe-4S] cluster</name>
        <dbReference type="ChEBI" id="CHEBI:49883"/>
        <label>1</label>
    </ligand>
</feature>
<feature type="binding site" evidence="8">
    <location>
        <position position="370"/>
    </location>
    <ligand>
        <name>[4Fe-4S] cluster</name>
        <dbReference type="ChEBI" id="CHEBI:49883"/>
        <label>1</label>
    </ligand>
</feature>
<dbReference type="InterPro" id="IPR026902">
    <property type="entry name" value="RnfC_N"/>
</dbReference>
<dbReference type="SUPFAM" id="SSF46548">
    <property type="entry name" value="alpha-helical ferredoxin"/>
    <property type="match status" value="1"/>
</dbReference>
<dbReference type="GO" id="GO:0005886">
    <property type="term" value="C:plasma membrane"/>
    <property type="evidence" value="ECO:0007669"/>
    <property type="project" value="UniProtKB-SubCell"/>
</dbReference>
<evidence type="ECO:0000256" key="5">
    <source>
        <dbReference type="ARBA" id="ARBA00022982"/>
    </source>
</evidence>
<dbReference type="EC" id="7.-.-.-" evidence="8"/>
<dbReference type="InterPro" id="IPR017900">
    <property type="entry name" value="4Fe4S_Fe_S_CS"/>
</dbReference>
<feature type="binding site" evidence="8">
    <location>
        <position position="412"/>
    </location>
    <ligand>
        <name>[4Fe-4S] cluster</name>
        <dbReference type="ChEBI" id="CHEBI:49883"/>
        <label>2</label>
    </ligand>
</feature>
<dbReference type="PROSITE" id="PS51379">
    <property type="entry name" value="4FE4S_FER_2"/>
    <property type="match status" value="2"/>
</dbReference>
<protein>
    <recommendedName>
        <fullName evidence="8">Ion-translocating oxidoreductase complex subunit C</fullName>
        <ecNumber evidence="8">7.-.-.-</ecNumber>
    </recommendedName>
    <alternativeName>
        <fullName evidence="8">Rnf electron transport complex subunit C</fullName>
    </alternativeName>
</protein>
<dbReference type="STRING" id="142842.SAMN02745118_01495"/>
<dbReference type="GO" id="GO:0046872">
    <property type="term" value="F:metal ion binding"/>
    <property type="evidence" value="ECO:0007669"/>
    <property type="project" value="UniProtKB-KW"/>
</dbReference>
<evidence type="ECO:0000256" key="2">
    <source>
        <dbReference type="ARBA" id="ARBA00022485"/>
    </source>
</evidence>
<dbReference type="Gene3D" id="3.40.50.11540">
    <property type="entry name" value="NADH-ubiquinone oxidoreductase 51kDa subunit"/>
    <property type="match status" value="1"/>
</dbReference>
<dbReference type="InterPro" id="IPR019554">
    <property type="entry name" value="Soluble_ligand-bd"/>
</dbReference>
<dbReference type="PANTHER" id="PTHR43034">
    <property type="entry name" value="ION-TRANSLOCATING OXIDOREDUCTASE COMPLEX SUBUNIT C"/>
    <property type="match status" value="1"/>
</dbReference>
<feature type="binding site" evidence="8">
    <location>
        <position position="406"/>
    </location>
    <ligand>
        <name>[4Fe-4S] cluster</name>
        <dbReference type="ChEBI" id="CHEBI:49883"/>
        <label>2</label>
    </ligand>
</feature>
<dbReference type="Proteomes" id="UP000190625">
    <property type="component" value="Unassembled WGS sequence"/>
</dbReference>
<keyword evidence="5 8" id="KW-0249">Electron transport</keyword>
<dbReference type="RefSeq" id="WP_078809969.1">
    <property type="nucleotide sequence ID" value="NZ_FUWM01000011.1"/>
</dbReference>
<keyword evidence="1 8" id="KW-0813">Transport</keyword>
<dbReference type="InterPro" id="IPR010208">
    <property type="entry name" value="Ion_transpt_RnfC/RsxC"/>
</dbReference>
<keyword evidence="2 8" id="KW-0004">4Fe-4S</keyword>
<accession>A0A1T4MK39</accession>
<keyword evidence="8" id="KW-0472">Membrane</keyword>
<feature type="binding site" evidence="8">
    <location>
        <position position="409"/>
    </location>
    <ligand>
        <name>[4Fe-4S] cluster</name>
        <dbReference type="ChEBI" id="CHEBI:49883"/>
        <label>2</label>
    </ligand>
</feature>
<dbReference type="Pfam" id="PF13375">
    <property type="entry name" value="RnfC_N"/>
    <property type="match status" value="1"/>
</dbReference>
<feature type="binding site" evidence="8">
    <location>
        <position position="377"/>
    </location>
    <ligand>
        <name>[4Fe-4S] cluster</name>
        <dbReference type="ChEBI" id="CHEBI:49883"/>
        <label>2</label>
    </ligand>
</feature>
<dbReference type="PROSITE" id="PS00198">
    <property type="entry name" value="4FE4S_FER_1"/>
    <property type="match status" value="1"/>
</dbReference>
<evidence type="ECO:0000313" key="11">
    <source>
        <dbReference type="Proteomes" id="UP000190625"/>
    </source>
</evidence>
<keyword evidence="4 8" id="KW-0677">Repeat</keyword>
<proteinExistence type="inferred from homology"/>
<sequence>MQAKTFEQGVHPCYKKEATASKSLKAAQIPEEVVIPLQQHIGAPCEALVEVGDKVKAGQKIGDSDSFVSAPIHASVSGEVIDIGPVSTADGSETVAVTISSDGHNTLHESVEPKGDIESLSSQELRDIVREAGIVGLGGATFPTHVKVSVPDDKNVDTVILNGAECEPYLTVDHRTMLEMPNEVVYGLKAIMKMTEADNGYIGIELNKPDAIEVMRETVRNEPNIKVIPLEVKYPQGAEKQLITACIDREVPSGGLPLDVGVVVNNIGTAVAITDAINNGMPLIQRTVTITGSGVQSPQNLVFSLGTKLDELIEQCGGFKGNTGKVILGGPMMGIAQHSTDVPATKGTSGILIFQKDEIDEFKPKHCIRCARCVDVCPVSLMPITLSKLAQVDMITELDDYNIFDCIECGSCSYICPAKIPLLHWIKLGKSILTAEERKNDE</sequence>
<dbReference type="NCBIfam" id="TIGR01945">
    <property type="entry name" value="rnfC"/>
    <property type="match status" value="1"/>
</dbReference>
<dbReference type="GO" id="GO:0051539">
    <property type="term" value="F:4 iron, 4 sulfur cluster binding"/>
    <property type="evidence" value="ECO:0007669"/>
    <property type="project" value="UniProtKB-KW"/>
</dbReference>
<keyword evidence="6 8" id="KW-0408">Iron</keyword>
<name>A0A1T4MK39_9FIRM</name>
<evidence type="ECO:0000256" key="8">
    <source>
        <dbReference type="HAMAP-Rule" id="MF_00461"/>
    </source>
</evidence>
<comment type="similarity">
    <text evidence="8">Belongs to the 4Fe4S bacterial-type ferredoxin family. RnfC subfamily.</text>
</comment>
<feature type="domain" description="4Fe-4S ferredoxin-type" evidence="9">
    <location>
        <begin position="355"/>
        <end position="387"/>
    </location>
</feature>
<keyword evidence="7 8" id="KW-0411">Iron-sulfur</keyword>
<comment type="cofactor">
    <cofactor evidence="8">
        <name>[4Fe-4S] cluster</name>
        <dbReference type="ChEBI" id="CHEBI:49883"/>
    </cofactor>
    <text evidence="8">Binds 2 [4Fe-4S] clusters per subunit.</text>
</comment>
<comment type="subunit">
    <text evidence="8">The complex is composed of six subunits: RnfA, RnfB, RnfC, RnfD, RnfE and RnfG.</text>
</comment>